<protein>
    <recommendedName>
        <fullName evidence="4">Integral membrane protein</fullName>
    </recommendedName>
</protein>
<keyword evidence="1" id="KW-0472">Membrane</keyword>
<sequence length="271" mass="31650">MENFIISLKMAFIYTIEYTLLLLFFGMIFNFVEKKNSGSIYRTFGRKGILVTGIVGTVIHEFSHMIFCVIFRHEITEFSLFRPFKSRYDGIMGYVNHRCDLNNPYQKVGNFFIAIAPIIIGTLFLMLCMWFLLPNEFSAIYGIFKNNMLNMNNINNLLDSFNIYVNIVLAIISNLNPFKNHNFFQYILYIYIMYSVTTHMGLSREDLKNSTSGLLLFLLLLYIINFIFIYLGFSYQIILMRVLISIFSFLTVAMLFALITMTISILVENLI</sequence>
<feature type="transmembrane region" description="Helical" evidence="1">
    <location>
        <begin position="154"/>
        <end position="172"/>
    </location>
</feature>
<dbReference type="EMBL" id="JABGBW010000002">
    <property type="protein sequence ID" value="MBC2575718.1"/>
    <property type="molecule type" value="Genomic_DNA"/>
</dbReference>
<feature type="transmembrane region" description="Helical" evidence="1">
    <location>
        <begin position="48"/>
        <end position="72"/>
    </location>
</feature>
<keyword evidence="1" id="KW-1133">Transmembrane helix</keyword>
<dbReference type="Proteomes" id="UP000713904">
    <property type="component" value="Unassembled WGS sequence"/>
</dbReference>
<proteinExistence type="predicted"/>
<evidence type="ECO:0000313" key="2">
    <source>
        <dbReference type="EMBL" id="MBC2575718.1"/>
    </source>
</evidence>
<feature type="transmembrane region" description="Helical" evidence="1">
    <location>
        <begin position="111"/>
        <end position="133"/>
    </location>
</feature>
<keyword evidence="3" id="KW-1185">Reference proteome</keyword>
<comment type="caution">
    <text evidence="2">The sequence shown here is derived from an EMBL/GenBank/DDBJ whole genome shotgun (WGS) entry which is preliminary data.</text>
</comment>
<feature type="transmembrane region" description="Helical" evidence="1">
    <location>
        <begin position="244"/>
        <end position="267"/>
    </location>
</feature>
<evidence type="ECO:0000256" key="1">
    <source>
        <dbReference type="SAM" id="Phobius"/>
    </source>
</evidence>
<evidence type="ECO:0008006" key="4">
    <source>
        <dbReference type="Google" id="ProtNLM"/>
    </source>
</evidence>
<evidence type="ECO:0000313" key="3">
    <source>
        <dbReference type="Proteomes" id="UP000713904"/>
    </source>
</evidence>
<dbReference type="RefSeq" id="WP_185623746.1">
    <property type="nucleotide sequence ID" value="NZ_JABGBW010000002.1"/>
</dbReference>
<feature type="transmembrane region" description="Helical" evidence="1">
    <location>
        <begin position="184"/>
        <end position="202"/>
    </location>
</feature>
<feature type="transmembrane region" description="Helical" evidence="1">
    <location>
        <begin position="214"/>
        <end position="238"/>
    </location>
</feature>
<reference evidence="2 3" key="1">
    <citation type="submission" date="2020-05" db="EMBL/GenBank/DDBJ databases">
        <title>Draft genome of xy-202 and genomic insight in genome of the genus Peptostreptococcus.</title>
        <authorList>
            <person name="Zhang Z."/>
        </authorList>
    </citation>
    <scope>NUCLEOTIDE SEQUENCE [LARGE SCALE GENOMIC DNA]</scope>
    <source>
        <strain evidence="2 3">DSM 27025</strain>
    </source>
</reference>
<name>A0ABR6TKP7_9FIRM</name>
<accession>A0ABR6TKP7</accession>
<feature type="transmembrane region" description="Helical" evidence="1">
    <location>
        <begin position="12"/>
        <end position="32"/>
    </location>
</feature>
<gene>
    <name evidence="2" type="ORF">HLB29_03370</name>
</gene>
<keyword evidence="1" id="KW-0812">Transmembrane</keyword>
<organism evidence="2 3">
    <name type="scientific">Peptostreptococcus canis</name>
    <dbReference type="NCBI Taxonomy" id="1159213"/>
    <lineage>
        <taxon>Bacteria</taxon>
        <taxon>Bacillati</taxon>
        <taxon>Bacillota</taxon>
        <taxon>Clostridia</taxon>
        <taxon>Peptostreptococcales</taxon>
        <taxon>Peptostreptococcaceae</taxon>
        <taxon>Peptostreptococcus</taxon>
    </lineage>
</organism>